<evidence type="ECO:0000313" key="1">
    <source>
        <dbReference type="EMBL" id="VWO94463.1"/>
    </source>
</evidence>
<name>A0A5K1JS66_9APHY</name>
<gene>
    <name evidence="1" type="primary">I1REN7</name>
</gene>
<sequence length="289" mass="31735">MPYLSTPVDVCTIHARILTSSQDLDTMAKKLLTSLGFTGDSASWSAKVERVLADIAGSARLAVVQQICAAAHFLRARHSEEANKRFADTIANQSEFKAIIDLLTGLTSTDRETFDPECCAIIQSHLPELSKKSAAFTEDMVPLKTMQADLSLPCIVLATPRLELEAALNAWLRIDLPDNVVLSSKAAILQLSMLADERRAIVDRASTLTSDLSSCHSLTQEDQARVYDDLRGLARSLAIQVTRYRLHLTAIANAVHSLRNEFPALRVRGVDVAVRDLLEVKVKHSIYDG</sequence>
<organism evidence="1">
    <name type="scientific">Ganoderma boninense</name>
    <dbReference type="NCBI Taxonomy" id="34458"/>
    <lineage>
        <taxon>Eukaryota</taxon>
        <taxon>Fungi</taxon>
        <taxon>Dikarya</taxon>
        <taxon>Basidiomycota</taxon>
        <taxon>Agaricomycotina</taxon>
        <taxon>Agaricomycetes</taxon>
        <taxon>Polyporales</taxon>
        <taxon>Polyporaceae</taxon>
        <taxon>Ganoderma</taxon>
    </lineage>
</organism>
<protein>
    <submittedName>
        <fullName evidence="1">Uncharacterized protein</fullName>
    </submittedName>
</protein>
<reference evidence="1" key="1">
    <citation type="submission" date="2019-10" db="EMBL/GenBank/DDBJ databases">
        <authorList>
            <person name="Nor Muhammad N."/>
        </authorList>
    </citation>
    <scope>NUCLEOTIDE SEQUENCE</scope>
</reference>
<accession>A0A5K1JS66</accession>
<dbReference type="AlphaFoldDB" id="A0A5K1JS66"/>
<dbReference type="EMBL" id="LR723990">
    <property type="protein sequence ID" value="VWO94463.1"/>
    <property type="molecule type" value="Genomic_DNA"/>
</dbReference>
<proteinExistence type="predicted"/>